<evidence type="ECO:0000256" key="3">
    <source>
        <dbReference type="ARBA" id="ARBA00047960"/>
    </source>
</evidence>
<dbReference type="SUPFAM" id="SSF52833">
    <property type="entry name" value="Thioredoxin-like"/>
    <property type="match status" value="1"/>
</dbReference>
<dbReference type="InterPro" id="IPR036282">
    <property type="entry name" value="Glutathione-S-Trfase_C_sf"/>
</dbReference>
<dbReference type="GO" id="GO:0004364">
    <property type="term" value="F:glutathione transferase activity"/>
    <property type="evidence" value="ECO:0007669"/>
    <property type="project" value="UniProtKB-EC"/>
</dbReference>
<dbReference type="EC" id="2.5.1.18" evidence="1"/>
<evidence type="ECO:0000256" key="1">
    <source>
        <dbReference type="ARBA" id="ARBA00012452"/>
    </source>
</evidence>
<comment type="catalytic activity">
    <reaction evidence="3">
        <text>RX + glutathione = an S-substituted glutathione + a halide anion + H(+)</text>
        <dbReference type="Rhea" id="RHEA:16437"/>
        <dbReference type="ChEBI" id="CHEBI:15378"/>
        <dbReference type="ChEBI" id="CHEBI:16042"/>
        <dbReference type="ChEBI" id="CHEBI:17792"/>
        <dbReference type="ChEBI" id="CHEBI:57925"/>
        <dbReference type="ChEBI" id="CHEBI:90779"/>
        <dbReference type="EC" id="2.5.1.18"/>
    </reaction>
</comment>
<dbReference type="SUPFAM" id="SSF47616">
    <property type="entry name" value="GST C-terminal domain-like"/>
    <property type="match status" value="1"/>
</dbReference>
<protein>
    <recommendedName>
        <fullName evidence="1">glutathione transferase</fullName>
        <ecNumber evidence="1">2.5.1.18</ecNumber>
    </recommendedName>
</protein>
<name>J3SIN9_CORMI</name>
<dbReference type="AlphaFoldDB" id="J3SIN9"/>
<gene>
    <name evidence="4" type="primary">EtplG</name>
</gene>
<evidence type="ECO:0000256" key="2">
    <source>
        <dbReference type="ARBA" id="ARBA00022679"/>
    </source>
</evidence>
<dbReference type="Gene3D" id="3.40.30.10">
    <property type="entry name" value="Glutaredoxin"/>
    <property type="match status" value="1"/>
</dbReference>
<evidence type="ECO:0000313" key="4">
    <source>
        <dbReference type="EMBL" id="AFK23386.1"/>
    </source>
</evidence>
<organism evidence="4">
    <name type="scientific">Cordyceps militaris</name>
    <name type="common">Caterpillar fungus</name>
    <name type="synonym">Clavaria militaris</name>
    <dbReference type="NCBI Taxonomy" id="73501"/>
    <lineage>
        <taxon>Eukaryota</taxon>
        <taxon>Fungi</taxon>
        <taxon>Dikarya</taxon>
        <taxon>Ascomycota</taxon>
        <taxon>Pezizomycotina</taxon>
        <taxon>Sordariomycetes</taxon>
        <taxon>Hypocreomycetidae</taxon>
        <taxon>Hypocreales</taxon>
        <taxon>Cordycipitaceae</taxon>
        <taxon>Cordyceps</taxon>
    </lineage>
</organism>
<dbReference type="EMBL" id="JN121120">
    <property type="protein sequence ID" value="AFK23386.1"/>
    <property type="molecule type" value="Genomic_DNA"/>
</dbReference>
<dbReference type="PANTHER" id="PTHR44051:SF20">
    <property type="entry name" value="GLUTATHIONE TRANSFERASE 1 (EUROFUNG)"/>
    <property type="match status" value="1"/>
</dbReference>
<reference evidence="4" key="1">
    <citation type="submission" date="2011-06" db="EMBL/GenBank/DDBJ databases">
        <title>Characterization of a highly pathogenic TSV isolate from Colombia.</title>
        <authorList>
            <person name="Aranguren L.F."/>
            <person name="Tang K."/>
        </authorList>
    </citation>
    <scope>NUCLEOTIDE SEQUENCE</scope>
    <source>
        <strain evidence="4">DSM1153</strain>
    </source>
</reference>
<keyword evidence="2 4" id="KW-0808">Transferase</keyword>
<reference evidence="4" key="2">
    <citation type="journal article" date="2012" name="FEMS Microbiol. Lett.">
        <title>The nonribosomal peptide and polyketide synthetic gene clusters in two strains of entomopathogenic fungi in Cordyceps.</title>
        <authorList>
            <person name="Wang W.J."/>
            <person name="Vogel H."/>
            <person name="Yao Y.J."/>
            <person name="Ping L."/>
        </authorList>
    </citation>
    <scope>NUCLEOTIDE SEQUENCE</scope>
    <source>
        <strain evidence="4">DSM1153</strain>
    </source>
</reference>
<dbReference type="PANTHER" id="PTHR44051">
    <property type="entry name" value="GLUTATHIONE S-TRANSFERASE-RELATED"/>
    <property type="match status" value="1"/>
</dbReference>
<dbReference type="InterPro" id="IPR036249">
    <property type="entry name" value="Thioredoxin-like_sf"/>
</dbReference>
<dbReference type="Gene3D" id="1.20.1050.10">
    <property type="match status" value="1"/>
</dbReference>
<accession>J3SIN9</accession>
<sequence>MASIEDRPASIPDADLVLYVVKGMLNRLPYEQQKLWHIHVIGSTKNETWFHDVSPHKMVPAMESVEYRGGKRLNIWDSTSCLLYISDVHDSTGAWKGRDVWERAQRQLKHPEQSYVALPDRPSIADIAILPFVTEELASKAGLDLSQWPHLLQWSRRMMDRPAFKDAMVEVETYGHDI</sequence>
<proteinExistence type="predicted"/>